<dbReference type="Proteomes" id="UP000036520">
    <property type="component" value="Chromosome"/>
</dbReference>
<dbReference type="STRING" id="320787.CA2015_3035"/>
<evidence type="ECO:0000313" key="2">
    <source>
        <dbReference type="Proteomes" id="UP000036520"/>
    </source>
</evidence>
<gene>
    <name evidence="1" type="ORF">CA2015_3035</name>
</gene>
<evidence type="ECO:0000313" key="1">
    <source>
        <dbReference type="EMBL" id="AKP52437.1"/>
    </source>
</evidence>
<accession>A0A0H4PVL5</accession>
<sequence>MEKHLFSNLKDSDFDAIIFLGDRKYISTIFSLFYLRKYNIPYLFWFHGLHNNKNTLNNFIIFKFYNLFKNNGFVYDDKAKRIRSFIIKSIN</sequence>
<keyword evidence="2" id="KW-1185">Reference proteome</keyword>
<dbReference type="KEGG" id="camu:CA2015_3035"/>
<name>A0A0H4PVL5_9BACT</name>
<dbReference type="EMBL" id="CP012040">
    <property type="protein sequence ID" value="AKP52437.1"/>
    <property type="molecule type" value="Genomic_DNA"/>
</dbReference>
<proteinExistence type="predicted"/>
<reference evidence="1 2" key="1">
    <citation type="submission" date="2015-07" db="EMBL/GenBank/DDBJ databases">
        <authorList>
            <person name="Kim K.M."/>
        </authorList>
    </citation>
    <scope>NUCLEOTIDE SEQUENCE [LARGE SCALE GENOMIC DNA]</scope>
    <source>
        <strain evidence="1 2">KCTC 12363</strain>
    </source>
</reference>
<organism evidence="1 2">
    <name type="scientific">Cyclobacterium amurskyense</name>
    <dbReference type="NCBI Taxonomy" id="320787"/>
    <lineage>
        <taxon>Bacteria</taxon>
        <taxon>Pseudomonadati</taxon>
        <taxon>Bacteroidota</taxon>
        <taxon>Cytophagia</taxon>
        <taxon>Cytophagales</taxon>
        <taxon>Cyclobacteriaceae</taxon>
        <taxon>Cyclobacterium</taxon>
    </lineage>
</organism>
<protein>
    <submittedName>
        <fullName evidence="1">Uncharacterized protein</fullName>
    </submittedName>
</protein>
<dbReference type="AlphaFoldDB" id="A0A0H4PVL5"/>
<dbReference type="RefSeq" id="WP_048642654.1">
    <property type="nucleotide sequence ID" value="NZ_CP012040.1"/>
</dbReference>
<dbReference type="OrthoDB" id="7560678at2"/>